<keyword evidence="1" id="KW-0472">Membrane</keyword>
<keyword evidence="3" id="KW-1185">Reference proteome</keyword>
<evidence type="ECO:0000313" key="2">
    <source>
        <dbReference type="EMBL" id="SEG30297.1"/>
    </source>
</evidence>
<keyword evidence="1" id="KW-0812">Transmembrane</keyword>
<evidence type="ECO:0008006" key="4">
    <source>
        <dbReference type="Google" id="ProtNLM"/>
    </source>
</evidence>
<organism evidence="2 3">
    <name type="scientific">Nonomuraea solani</name>
    <dbReference type="NCBI Taxonomy" id="1144553"/>
    <lineage>
        <taxon>Bacteria</taxon>
        <taxon>Bacillati</taxon>
        <taxon>Actinomycetota</taxon>
        <taxon>Actinomycetes</taxon>
        <taxon>Streptosporangiales</taxon>
        <taxon>Streptosporangiaceae</taxon>
        <taxon>Nonomuraea</taxon>
    </lineage>
</organism>
<dbReference type="EMBL" id="FNVT01000002">
    <property type="protein sequence ID" value="SEG30297.1"/>
    <property type="molecule type" value="Genomic_DNA"/>
</dbReference>
<dbReference type="AlphaFoldDB" id="A0A1H5Z3R6"/>
<proteinExistence type="predicted"/>
<dbReference type="RefSeq" id="WP_103955172.1">
    <property type="nucleotide sequence ID" value="NZ_FNVT01000002.1"/>
</dbReference>
<keyword evidence="1" id="KW-1133">Transmembrane helix</keyword>
<evidence type="ECO:0000256" key="1">
    <source>
        <dbReference type="SAM" id="Phobius"/>
    </source>
</evidence>
<name>A0A1H5Z3R6_9ACTN</name>
<evidence type="ECO:0000313" key="3">
    <source>
        <dbReference type="Proteomes" id="UP000236732"/>
    </source>
</evidence>
<gene>
    <name evidence="2" type="ORF">SAMN05444920_102508</name>
</gene>
<protein>
    <recommendedName>
        <fullName evidence="4">Major facilitator superfamily (MFS) profile domain-containing protein</fullName>
    </recommendedName>
</protein>
<sequence>MLIGAAGVPAAAAMAGLTTLAQTVTGDDRRGGVIGLLGSAHAATALLGMTLAGALGGSLGIVATLCLHAGGLVAAGLMILLTWNHN</sequence>
<dbReference type="InterPro" id="IPR036259">
    <property type="entry name" value="MFS_trans_sf"/>
</dbReference>
<reference evidence="2 3" key="1">
    <citation type="submission" date="2016-10" db="EMBL/GenBank/DDBJ databases">
        <authorList>
            <person name="de Groot N.N."/>
        </authorList>
    </citation>
    <scope>NUCLEOTIDE SEQUENCE [LARGE SCALE GENOMIC DNA]</scope>
    <source>
        <strain evidence="2 3">CGMCC 4.7037</strain>
    </source>
</reference>
<dbReference type="SUPFAM" id="SSF103473">
    <property type="entry name" value="MFS general substrate transporter"/>
    <property type="match status" value="1"/>
</dbReference>
<feature type="transmembrane region" description="Helical" evidence="1">
    <location>
        <begin position="31"/>
        <end position="52"/>
    </location>
</feature>
<feature type="transmembrane region" description="Helical" evidence="1">
    <location>
        <begin position="59"/>
        <end position="83"/>
    </location>
</feature>
<dbReference type="Proteomes" id="UP000236732">
    <property type="component" value="Unassembled WGS sequence"/>
</dbReference>
<accession>A0A1H5Z3R6</accession>